<protein>
    <submittedName>
        <fullName evidence="2">Uncharacterized protein</fullName>
    </submittedName>
</protein>
<evidence type="ECO:0000313" key="2">
    <source>
        <dbReference type="EMBL" id="MCI92280.1"/>
    </source>
</evidence>
<feature type="compositionally biased region" description="Low complexity" evidence="1">
    <location>
        <begin position="1"/>
        <end position="14"/>
    </location>
</feature>
<dbReference type="AlphaFoldDB" id="A0A392W0Q8"/>
<evidence type="ECO:0000313" key="3">
    <source>
        <dbReference type="Proteomes" id="UP000265520"/>
    </source>
</evidence>
<comment type="caution">
    <text evidence="2">The sequence shown here is derived from an EMBL/GenBank/DDBJ whole genome shotgun (WGS) entry which is preliminary data.</text>
</comment>
<reference evidence="2 3" key="1">
    <citation type="journal article" date="2018" name="Front. Plant Sci.">
        <title>Red Clover (Trifolium pratense) and Zigzag Clover (T. medium) - A Picture of Genomic Similarities and Differences.</title>
        <authorList>
            <person name="Dluhosova J."/>
            <person name="Istvanek J."/>
            <person name="Nedelnik J."/>
            <person name="Repkova J."/>
        </authorList>
    </citation>
    <scope>NUCLEOTIDE SEQUENCE [LARGE SCALE GENOMIC DNA]</scope>
    <source>
        <strain evidence="3">cv. 10/8</strain>
        <tissue evidence="2">Leaf</tissue>
    </source>
</reference>
<evidence type="ECO:0000256" key="1">
    <source>
        <dbReference type="SAM" id="MobiDB-lite"/>
    </source>
</evidence>
<feature type="non-terminal residue" evidence="2">
    <location>
        <position position="40"/>
    </location>
</feature>
<proteinExistence type="predicted"/>
<dbReference type="EMBL" id="LXQA011295864">
    <property type="protein sequence ID" value="MCI92280.1"/>
    <property type="molecule type" value="Genomic_DNA"/>
</dbReference>
<name>A0A392W0Q8_9FABA</name>
<organism evidence="2 3">
    <name type="scientific">Trifolium medium</name>
    <dbReference type="NCBI Taxonomy" id="97028"/>
    <lineage>
        <taxon>Eukaryota</taxon>
        <taxon>Viridiplantae</taxon>
        <taxon>Streptophyta</taxon>
        <taxon>Embryophyta</taxon>
        <taxon>Tracheophyta</taxon>
        <taxon>Spermatophyta</taxon>
        <taxon>Magnoliopsida</taxon>
        <taxon>eudicotyledons</taxon>
        <taxon>Gunneridae</taxon>
        <taxon>Pentapetalae</taxon>
        <taxon>rosids</taxon>
        <taxon>fabids</taxon>
        <taxon>Fabales</taxon>
        <taxon>Fabaceae</taxon>
        <taxon>Papilionoideae</taxon>
        <taxon>50 kb inversion clade</taxon>
        <taxon>NPAAA clade</taxon>
        <taxon>Hologalegina</taxon>
        <taxon>IRL clade</taxon>
        <taxon>Trifolieae</taxon>
        <taxon>Trifolium</taxon>
    </lineage>
</organism>
<dbReference type="Proteomes" id="UP000265520">
    <property type="component" value="Unassembled WGS sequence"/>
</dbReference>
<sequence length="40" mass="4266">MAEPSSPSPSMASPDHIDDTTGANNTGILRPPPLRSFRED</sequence>
<accession>A0A392W0Q8</accession>
<keyword evidence="3" id="KW-1185">Reference proteome</keyword>
<feature type="region of interest" description="Disordered" evidence="1">
    <location>
        <begin position="1"/>
        <end position="40"/>
    </location>
</feature>